<dbReference type="Pfam" id="PF25036">
    <property type="entry name" value="VPS13_VAB"/>
    <property type="match status" value="2"/>
</dbReference>
<evidence type="ECO:0000313" key="6">
    <source>
        <dbReference type="EMBL" id="GBG34175.1"/>
    </source>
</evidence>
<evidence type="ECO:0000259" key="5">
    <source>
        <dbReference type="SMART" id="SM00228"/>
    </source>
</evidence>
<protein>
    <submittedName>
        <fullName evidence="6">Vacuolar protein sorting-associated protein 13b</fullName>
    </submittedName>
</protein>
<comment type="caution">
    <text evidence="6">The sequence shown here is derived from an EMBL/GenBank/DDBJ whole genome shotgun (WGS) entry which is preliminary data.</text>
</comment>
<feature type="region of interest" description="Disordered" evidence="4">
    <location>
        <begin position="3010"/>
        <end position="3047"/>
    </location>
</feature>
<feature type="region of interest" description="Disordered" evidence="4">
    <location>
        <begin position="509"/>
        <end position="582"/>
    </location>
</feature>
<keyword evidence="3" id="KW-0445">Lipid transport</keyword>
<feature type="compositionally biased region" description="Basic residues" evidence="4">
    <location>
        <begin position="219"/>
        <end position="232"/>
    </location>
</feature>
<evidence type="ECO:0000256" key="3">
    <source>
        <dbReference type="ARBA" id="ARBA00023055"/>
    </source>
</evidence>
<feature type="compositionally biased region" description="Basic and acidic residues" evidence="4">
    <location>
        <begin position="792"/>
        <end position="802"/>
    </location>
</feature>
<name>A0A2R5GUD3_9STRA</name>
<dbReference type="PANTHER" id="PTHR16166">
    <property type="entry name" value="VACUOLAR PROTEIN SORTING-ASSOCIATED PROTEIN VPS13"/>
    <property type="match status" value="1"/>
</dbReference>
<dbReference type="InterPro" id="IPR001478">
    <property type="entry name" value="PDZ"/>
</dbReference>
<dbReference type="EMBL" id="BEYU01000183">
    <property type="protein sequence ID" value="GBG34175.1"/>
    <property type="molecule type" value="Genomic_DNA"/>
</dbReference>
<feature type="compositionally biased region" description="Polar residues" evidence="4">
    <location>
        <begin position="163"/>
        <end position="174"/>
    </location>
</feature>
<dbReference type="InParanoid" id="A0A2R5GUD3"/>
<feature type="compositionally biased region" description="Low complexity" evidence="4">
    <location>
        <begin position="125"/>
        <end position="135"/>
    </location>
</feature>
<dbReference type="InterPro" id="IPR036034">
    <property type="entry name" value="PDZ_sf"/>
</dbReference>
<dbReference type="SMART" id="SM00228">
    <property type="entry name" value="PDZ"/>
    <property type="match status" value="1"/>
</dbReference>
<feature type="compositionally biased region" description="Low complexity" evidence="4">
    <location>
        <begin position="2363"/>
        <end position="2378"/>
    </location>
</feature>
<gene>
    <name evidence="6" type="ORF">FCC1311_103992</name>
</gene>
<feature type="region of interest" description="Disordered" evidence="4">
    <location>
        <begin position="2347"/>
        <end position="2392"/>
    </location>
</feature>
<reference evidence="6 7" key="1">
    <citation type="submission" date="2017-12" db="EMBL/GenBank/DDBJ databases">
        <title>Sequencing, de novo assembly and annotation of complete genome of a new Thraustochytrid species, strain FCC1311.</title>
        <authorList>
            <person name="Sedici K."/>
            <person name="Godart F."/>
            <person name="Aiese Cigliano R."/>
            <person name="Sanseverino W."/>
            <person name="Barakat M."/>
            <person name="Ortet P."/>
            <person name="Marechal E."/>
            <person name="Cagnac O."/>
            <person name="Amato A."/>
        </authorList>
    </citation>
    <scope>NUCLEOTIDE SEQUENCE [LARGE SCALE GENOMIC DNA]</scope>
</reference>
<dbReference type="Gene3D" id="2.30.42.10">
    <property type="match status" value="1"/>
</dbReference>
<evidence type="ECO:0000313" key="7">
    <source>
        <dbReference type="Proteomes" id="UP000241890"/>
    </source>
</evidence>
<feature type="region of interest" description="Disordered" evidence="4">
    <location>
        <begin position="200"/>
        <end position="232"/>
    </location>
</feature>
<evidence type="ECO:0000256" key="1">
    <source>
        <dbReference type="ARBA" id="ARBA00006545"/>
    </source>
</evidence>
<dbReference type="OrthoDB" id="428159at2759"/>
<dbReference type="Proteomes" id="UP000241890">
    <property type="component" value="Unassembled WGS sequence"/>
</dbReference>
<feature type="compositionally biased region" description="Polar residues" evidence="4">
    <location>
        <begin position="3023"/>
        <end position="3034"/>
    </location>
</feature>
<dbReference type="InterPro" id="IPR026847">
    <property type="entry name" value="VPS13"/>
</dbReference>
<organism evidence="6 7">
    <name type="scientific">Hondaea fermentalgiana</name>
    <dbReference type="NCBI Taxonomy" id="2315210"/>
    <lineage>
        <taxon>Eukaryota</taxon>
        <taxon>Sar</taxon>
        <taxon>Stramenopiles</taxon>
        <taxon>Bigyra</taxon>
        <taxon>Labyrinthulomycetes</taxon>
        <taxon>Thraustochytrida</taxon>
        <taxon>Thraustochytriidae</taxon>
        <taxon>Hondaea</taxon>
    </lineage>
</organism>
<accession>A0A2R5GUD3</accession>
<dbReference type="InterPro" id="IPR009543">
    <property type="entry name" value="VPS13_VAB"/>
</dbReference>
<proteinExistence type="inferred from homology"/>
<feature type="compositionally biased region" description="Polar residues" evidence="4">
    <location>
        <begin position="550"/>
        <end position="580"/>
    </location>
</feature>
<dbReference type="PANTHER" id="PTHR16166:SF93">
    <property type="entry name" value="INTERMEMBRANE LIPID TRANSFER PROTEIN VPS13"/>
    <property type="match status" value="1"/>
</dbReference>
<dbReference type="GO" id="GO:0006869">
    <property type="term" value="P:lipid transport"/>
    <property type="evidence" value="ECO:0007669"/>
    <property type="project" value="UniProtKB-KW"/>
</dbReference>
<dbReference type="InterPro" id="IPR026854">
    <property type="entry name" value="VPS13_N"/>
</dbReference>
<dbReference type="SUPFAM" id="SSF50156">
    <property type="entry name" value="PDZ domain-like"/>
    <property type="match status" value="1"/>
</dbReference>
<keyword evidence="2" id="KW-0813">Transport</keyword>
<evidence type="ECO:0000256" key="2">
    <source>
        <dbReference type="ARBA" id="ARBA00022448"/>
    </source>
</evidence>
<feature type="domain" description="PDZ" evidence="5">
    <location>
        <begin position="3516"/>
        <end position="3608"/>
    </location>
</feature>
<keyword evidence="7" id="KW-1185">Reference proteome</keyword>
<dbReference type="GO" id="GO:0006623">
    <property type="term" value="P:protein targeting to vacuole"/>
    <property type="evidence" value="ECO:0007669"/>
    <property type="project" value="TreeGrafter"/>
</dbReference>
<feature type="region of interest" description="Disordered" evidence="4">
    <location>
        <begin position="731"/>
        <end position="814"/>
    </location>
</feature>
<evidence type="ECO:0000256" key="4">
    <source>
        <dbReference type="SAM" id="MobiDB-lite"/>
    </source>
</evidence>
<dbReference type="Pfam" id="PF12624">
    <property type="entry name" value="VPS13_N"/>
    <property type="match status" value="1"/>
</dbReference>
<dbReference type="GO" id="GO:0045053">
    <property type="term" value="P:protein retention in Golgi apparatus"/>
    <property type="evidence" value="ECO:0007669"/>
    <property type="project" value="TreeGrafter"/>
</dbReference>
<comment type="similarity">
    <text evidence="1">Belongs to the VPS13 family.</text>
</comment>
<feature type="compositionally biased region" description="Basic residues" evidence="4">
    <location>
        <begin position="733"/>
        <end position="744"/>
    </location>
</feature>
<feature type="compositionally biased region" description="Basic and acidic residues" evidence="4">
    <location>
        <begin position="2347"/>
        <end position="2361"/>
    </location>
</feature>
<feature type="region of interest" description="Disordered" evidence="4">
    <location>
        <begin position="125"/>
        <end position="188"/>
    </location>
</feature>
<sequence>MLGLDSLLLRVLELYFGEFVESINKEQLKVGVLKGRVVLRDLRLRRGAYVLPGKLPVAIRDGRIAELTIKVPWAKLSSEPVVVTIVGVHADLEPSIEETIDTDGKRRAQERKARNLEAAELLAQQQLQQQTQQAADFDDSLTEAPSPMLTAADTPSPSPGQGDPTTSDDNSSEASGPKPGSGISQGVAADDLSASRLSGSRKFFRRKSLPSPTLAPQRSSKRKPQGKRKRSYRSKLIRRIFHNIQIHIHDLKVTYVDEVTQSHPGCRCDVSVDQLHLSTVDAHGELTFHAGSDGIAESLGEVLARAIQIHSLALSIQGERILGPVDWSIHTLQSLDENAAARLGAKTSVKVISHKLACQASAHQVQTAVGLLRPLLAHQELAILLQRSRLRPQESPIKNPRAWWRYVGKMVTLGLPRRPSQFHLVDAIWERSKYILLYRQKLRFLLSDSTPPPLLRDALHALEREMRADTVLLFRQMALREFQSLDSVPGSPADAEELAPSPVLQAAVEATSDSLEDERPSPKSGLQRKPSSRASRAFTGGLRRGLKAVSRSTSFKNARTPSSSSINDASPKSPAPSQQAYALPQAEWPTHEQQVMYEDVSHGTLHDDPEFTAFRSDWMVRSSSATGDAAKDMQALLHIGNLTADLVADAQTSVPLLSCRGELLSFEVSTSAADASKQLSLGIGRIEAVSHADEDLWFHMDAIDDLDDFRASCDDAFSRFTAMQDNLGLRAQAKMRRRRRHSGRRMSASSLQGMLRGSSSNSVANLAESEPPSPTTPPEALTAGQPLLRRTGVSEEDAHATEKTPSSIGSPAPPSSPGKLFLVLYQDVSTSSVMNYLNDFSWLREANVIFRTILMITLSSRYAAVLCKQKASPFMLSPVSLAALQSLFAAFGPIYDTLRRRKREKYSAKDGAQKKSAPNPPLEYEIQSFRIELVDDNSQMLIEISLEGVSLGSRSGKSGYQLELASAIVTDPHAPGEGEFAILAHVPEGLKISFGNHDDGPMLTSKRLYVAWNHTLPERLTKAWPKHDAVFFPRTLSKETVSQADSARISKHSSSLGNCARLHIQDFIVELREEGLGRGLSRFASSLNAERHADGNLKVSLSLPRLNSAASAESLGFDLFRPYRAEGSLEPCDNEYCGKLVVQHKPGGGVRVLVEQIEYVHFNTDFKEMIDYWEYGISKPLALLRQLRGKNASSKETRTRVSKEKSTLSVELLDCLVSLPASRSAEQYATSHAHFELRSSSCLVELQPDQKDPASQSFLITFKDVGLGSVDTASGSGYEPILAKDAQRTLLCSWTRTRFTEEEANARKLLFVKGLDGIRSWYGNPTGRGFRNEFDWDLGLDVLRLKLSHRQYNLFNIVQSENLADWRSLPHLCTNPGKDDESRCFCEHLATEARVRETRFSYQFPPLTEIEMRFMDSSQHVFALKLESLIYKNQQYLRYGMHASFTTTEVDLFGRHAGESGAMRQLIAAPDITVNIDRDKARKTDMRIDVAGKTTIVADRGGLQHFFFFFEGDLAERLRLGCPVEFGPHPALQRRAKHTSRTLNASHVSIRTGFEPSADVLCLDGSLHFVATKGVDQMRTTEMTLCAERAFFLESALNLLEKSIELTMHTSKTADRDHFQRRISASLSELKILIPQRFLGPLTSVLSQWRLEIYAPGLHQVRTSKRAFYQANAIQRTVSQAVLQLNGVQCIIVDASDMERNGALPLLALVSSPLIIREVVETLAVSGRRVATYEGDFTDFMMATDTESNEIYERLWCGSDNRQGITAAYFNFSIAQWEPLLEPWTWEWTLQRTSNAVTKTPSALAFQLQGPRFLMANISVQAVRTLSWLHASYLASRDHAPLRRAPLAHRSLGALAHQALMVENQTGMSLEIYTRGSSAKSDRCCVPNRETISLGREGGVRSISLDLIDEKGRSPWYRLEGVSVRSVGSFVFVVYPRDDHRGTADEDEMDEPAMASQICVSIKAHGARMHIRISSVYELHNESPFALDLLLLPTMDHITQHQSAERARLVENLGPGETLFVPMDASYCTLTLRPRREPLLDWWEGIELSTIDALTGKMKRTVSAAIRCEDPGHDSASGDTSGTTSSGSGNIFAACMSIRPWRSSNQLRVRHLYALTIAPMVTVENLLPIGLQFAIATNEIATPERLELTSVAAGAQGGVYGWPAVASARQLRLRIENSKWTESFGVGPATQGPESVVVVDDSGKQLRLLYEVRRPNDGMAIVVTVFSRAWFLNRTGLALSFKAGNVHLMESATRAMYVRRQQRSARRSALRHGQSVSIRVPEGWSDGVIYQVNQSRGTYDVLFASGVLDLDVPVARLRARSLNQSDVQDQENGLDVDKDEEETFVRDSHIEDSAKNRDERTPSSTVSVASSSSASARVQKSEPIADTSKAGKAGAGVGSVMLFSESSMFSVRIAQSQWSPPCSLETVGTQGSIRLPMDAKRERISDVWFQEIGVHVSLAPSKFRRSKIVSFVPRYLIANDLTDDIVVAQSSSKSLGKPIDATRISVSQGQERPMSMLRRQRDEVILLCLTIKTANDERYSWTAAFDPALERMTAIKVRGLTSGNVRVIRLQTVARGACCLIRVSLAHDGGEGAAYRIENASSQLVHFFQDIGQPILDAQAAAAAAAARLDQEAARAAAQAQKSGIGSAGGGGGGGGGGSGVDLGSAQRAFAKMERIEAAHRGSTERLFPGESSSFGWDTVNVIELVLVLSFCGDAALFSCALDELNQRARLQLPGGTVVVATTYFDGRSKVLRLSDEGMLADDERGRASSLAWTMTEASGISSSPRGSVMVQICLAGVGISLVDAKPQEIAYVTAAGLGVDMVQHPNADQTIEVVLTHLQVDNQLAEARLPIALVPLPRDQNLDRRDASSTAAAPLAAAPPFIHFSLVERKALGSRESRYLEYAGLCVHEFVLSIETIWALRVARMWMECAALKQATSELAMFYGARQSETNLSSEESSVRDSVALDRWIQSQNRALLNPSVWDEDDDDDDGGGVVVGEVDVIQDNLEHAAEGSNDGTPVGTVRSSTSNLQQATRARAGGEASSRPARQFLQRGKTRAVRKTLYIEWLEVHPLKAQFTLQTLVEDPLPLLAFPGVACGPQEMKQRPFDARELVAGLPLGLSDVEGATLFLSAMFLHNSLLTSKQAKSRISRHFTTQALSQLYRVIGSSELLGNPIGLVTNLGSGLRDLFYEPAQGFVQSPEAFGAGLARGTTSFVHHTALGTFDTVSKLSTSLSSGVALLSMDQRYLTARRAALVDERPRHLGDGFLLGAKSFGLGLTTGLTGIVMEPMRGAEEEGVEGFFKGVGIGLLGVAIKPTVGALDMVGRFLAGIKSTAALLDMSEKPQRQRLPRVLHGKIKQLRAYDSAAAFVQSLMQSVGLGTSDYMRHLPLPGHLLVVLAGYDVGCVDYSSFVGNDANETDNAGRRAKLVWRVDSRMVLKTTVVEDSEGRLSLRICVSDVTSVAFTASTMVSLQMGKHAVDLVLRGKRSLLSAVEGVLKEAMSLHVSELETADRAARPDFGLTLSPVPDTKAHAAALSAVHEHGAHAGLGLVTRVLQGSLAEQAEILPGDYLVAIGGSSLSADEYGEALADAVMDLPSSSSLEIVLWRRGRWLFKRVPL</sequence>